<protein>
    <submittedName>
        <fullName evidence="1">Uncharacterized protein</fullName>
    </submittedName>
</protein>
<sequence length="80" mass="8354">MKASTNTDRAAEAAGVSSSAVLARIRQTRDLLAERAGDATALEFLKFMCAVLDGEVTGEQVPTGAERFRVALAGAVSEAR</sequence>
<evidence type="ECO:0000313" key="2">
    <source>
        <dbReference type="Proteomes" id="UP000487268"/>
    </source>
</evidence>
<keyword evidence="2" id="KW-1185">Reference proteome</keyword>
<dbReference type="RefSeq" id="WP_153531962.1">
    <property type="nucleotide sequence ID" value="NZ_WEGH01000001.1"/>
</dbReference>
<comment type="caution">
    <text evidence="1">The sequence shown here is derived from an EMBL/GenBank/DDBJ whole genome shotgun (WGS) entry which is preliminary data.</text>
</comment>
<dbReference type="Proteomes" id="UP000487268">
    <property type="component" value="Unassembled WGS sequence"/>
</dbReference>
<proteinExistence type="predicted"/>
<name>A0A7K0BSL6_9ACTN</name>
<evidence type="ECO:0000313" key="1">
    <source>
        <dbReference type="EMBL" id="MQY04151.1"/>
    </source>
</evidence>
<accession>A0A7K0BSL6</accession>
<gene>
    <name evidence="1" type="ORF">ACRB68_22020</name>
</gene>
<dbReference type="EMBL" id="WEGH01000001">
    <property type="protein sequence ID" value="MQY04151.1"/>
    <property type="molecule type" value="Genomic_DNA"/>
</dbReference>
<organism evidence="1 2">
    <name type="scientific">Actinomadura macrotermitis</name>
    <dbReference type="NCBI Taxonomy" id="2585200"/>
    <lineage>
        <taxon>Bacteria</taxon>
        <taxon>Bacillati</taxon>
        <taxon>Actinomycetota</taxon>
        <taxon>Actinomycetes</taxon>
        <taxon>Streptosporangiales</taxon>
        <taxon>Thermomonosporaceae</taxon>
        <taxon>Actinomadura</taxon>
    </lineage>
</organism>
<dbReference type="AlphaFoldDB" id="A0A7K0BSL6"/>
<reference evidence="1 2" key="1">
    <citation type="submission" date="2019-10" db="EMBL/GenBank/DDBJ databases">
        <title>Actinomadura rubteroloni sp. nov. and Actinomadura macrotermitis sp. nov., isolated from the gut of fungus growing-termite Macrotermes natalensis.</title>
        <authorList>
            <person name="Benndorf R."/>
            <person name="Martin K."/>
            <person name="Kuefner M."/>
            <person name="De Beer W."/>
            <person name="Kaster A.-K."/>
            <person name="Vollmers J."/>
            <person name="Poulsen M."/>
            <person name="Beemelmanns C."/>
        </authorList>
    </citation>
    <scope>NUCLEOTIDE SEQUENCE [LARGE SCALE GENOMIC DNA]</scope>
    <source>
        <strain evidence="1 2">RB68</strain>
    </source>
</reference>